<sequence length="254" mass="26922">MPSVTDAGTDGAALERGRKLMGLYRGGVGGERANAGRLLAAHLRTHDLTLFDLHPALPVTQDLSALDSFRESAALLSRLGTDGQDDALTALVDAEDLTEPELRRLLGAVDLHRLAAARVDGWASLDGVDPQALAQAAGHITEADVLAGSGSLARRLRFAAARQLYRQTHPLRLIRTGSAVQSAFVRALLDTLSGHPSAERRDDQGALLGVEAHLSAPQLARARALIATFAAEADRRAAQAARDFGEELARRDAP</sequence>
<evidence type="ECO:0000313" key="1">
    <source>
        <dbReference type="EMBL" id="GGR60377.1"/>
    </source>
</evidence>
<keyword evidence="2" id="KW-1185">Reference proteome</keyword>
<dbReference type="EMBL" id="BMQM01000014">
    <property type="protein sequence ID" value="GGR60377.1"/>
    <property type="molecule type" value="Genomic_DNA"/>
</dbReference>
<evidence type="ECO:0008006" key="3">
    <source>
        <dbReference type="Google" id="ProtNLM"/>
    </source>
</evidence>
<comment type="caution">
    <text evidence="1">The sequence shown here is derived from an EMBL/GenBank/DDBJ whole genome shotgun (WGS) entry which is preliminary data.</text>
</comment>
<dbReference type="RefSeq" id="WP_189065111.1">
    <property type="nucleotide sequence ID" value="NZ_BMQM01000014.1"/>
</dbReference>
<evidence type="ECO:0000313" key="2">
    <source>
        <dbReference type="Proteomes" id="UP000634308"/>
    </source>
</evidence>
<name>A0ABQ2RUE1_9DEIO</name>
<accession>A0ABQ2RUE1</accession>
<reference evidence="2" key="1">
    <citation type="journal article" date="2019" name="Int. J. Syst. Evol. Microbiol.">
        <title>The Global Catalogue of Microorganisms (GCM) 10K type strain sequencing project: providing services to taxonomists for standard genome sequencing and annotation.</title>
        <authorList>
            <consortium name="The Broad Institute Genomics Platform"/>
            <consortium name="The Broad Institute Genome Sequencing Center for Infectious Disease"/>
            <person name="Wu L."/>
            <person name="Ma J."/>
        </authorList>
    </citation>
    <scope>NUCLEOTIDE SEQUENCE [LARGE SCALE GENOMIC DNA]</scope>
    <source>
        <strain evidence="2">JCM 31404</strain>
    </source>
</reference>
<protein>
    <recommendedName>
        <fullName evidence="3">DUF2336 domain-containing protein</fullName>
    </recommendedName>
</protein>
<proteinExistence type="predicted"/>
<dbReference type="Proteomes" id="UP000634308">
    <property type="component" value="Unassembled WGS sequence"/>
</dbReference>
<organism evidence="1 2">
    <name type="scientific">Deinococcus seoulensis</name>
    <dbReference type="NCBI Taxonomy" id="1837379"/>
    <lineage>
        <taxon>Bacteria</taxon>
        <taxon>Thermotogati</taxon>
        <taxon>Deinococcota</taxon>
        <taxon>Deinococci</taxon>
        <taxon>Deinococcales</taxon>
        <taxon>Deinococcaceae</taxon>
        <taxon>Deinococcus</taxon>
    </lineage>
</organism>
<gene>
    <name evidence="1" type="ORF">GCM10008959_22820</name>
</gene>